<feature type="domain" description="SusD-like N-terminal" evidence="3">
    <location>
        <begin position="21"/>
        <end position="208"/>
    </location>
</feature>
<name>A0A412X2Q2_9BACT</name>
<proteinExistence type="predicted"/>
<dbReference type="EMBL" id="QRZA01000007">
    <property type="protein sequence ID" value="RGV34595.1"/>
    <property type="molecule type" value="Genomic_DNA"/>
</dbReference>
<feature type="signal peptide" evidence="2">
    <location>
        <begin position="1"/>
        <end position="22"/>
    </location>
</feature>
<dbReference type="Proteomes" id="UP000283589">
    <property type="component" value="Unassembled WGS sequence"/>
</dbReference>
<dbReference type="AlphaFoldDB" id="A0A412X2Q2"/>
<evidence type="ECO:0000313" key="4">
    <source>
        <dbReference type="EMBL" id="RGV34595.1"/>
    </source>
</evidence>
<dbReference type="PROSITE" id="PS51257">
    <property type="entry name" value="PROKAR_LIPOPROTEIN"/>
    <property type="match status" value="1"/>
</dbReference>
<accession>A0A412X2Q2</accession>
<evidence type="ECO:0000256" key="2">
    <source>
        <dbReference type="SAM" id="SignalP"/>
    </source>
</evidence>
<dbReference type="InterPro" id="IPR011990">
    <property type="entry name" value="TPR-like_helical_dom_sf"/>
</dbReference>
<dbReference type="Pfam" id="PF14322">
    <property type="entry name" value="SusD-like_3"/>
    <property type="match status" value="1"/>
</dbReference>
<dbReference type="InterPro" id="IPR033985">
    <property type="entry name" value="SusD-like_N"/>
</dbReference>
<evidence type="ECO:0000256" key="1">
    <source>
        <dbReference type="SAM" id="MobiDB-lite"/>
    </source>
</evidence>
<protein>
    <submittedName>
        <fullName evidence="4">RagB/SusD family nutrient uptake outer membrane protein</fullName>
    </submittedName>
</protein>
<gene>
    <name evidence="4" type="ORF">DWW18_07890</name>
</gene>
<organism evidence="4 5">
    <name type="scientific">Butyricimonas virosa</name>
    <dbReference type="NCBI Taxonomy" id="544645"/>
    <lineage>
        <taxon>Bacteria</taxon>
        <taxon>Pseudomonadati</taxon>
        <taxon>Bacteroidota</taxon>
        <taxon>Bacteroidia</taxon>
        <taxon>Bacteroidales</taxon>
        <taxon>Odoribacteraceae</taxon>
        <taxon>Butyricimonas</taxon>
    </lineage>
</organism>
<feature type="chain" id="PRO_5018996680" evidence="2">
    <location>
        <begin position="23"/>
        <end position="507"/>
    </location>
</feature>
<reference evidence="4 5" key="1">
    <citation type="submission" date="2018-08" db="EMBL/GenBank/DDBJ databases">
        <title>A genome reference for cultivated species of the human gut microbiota.</title>
        <authorList>
            <person name="Zou Y."/>
            <person name="Xue W."/>
            <person name="Luo G."/>
        </authorList>
    </citation>
    <scope>NUCLEOTIDE SEQUENCE [LARGE SCALE GENOMIC DNA]</scope>
    <source>
        <strain evidence="4 5">AF14-49</strain>
    </source>
</reference>
<comment type="caution">
    <text evidence="4">The sequence shown here is derived from an EMBL/GenBank/DDBJ whole genome shotgun (WGS) entry which is preliminary data.</text>
</comment>
<feature type="region of interest" description="Disordered" evidence="1">
    <location>
        <begin position="484"/>
        <end position="507"/>
    </location>
</feature>
<evidence type="ECO:0000313" key="5">
    <source>
        <dbReference type="Proteomes" id="UP000283589"/>
    </source>
</evidence>
<dbReference type="SUPFAM" id="SSF48452">
    <property type="entry name" value="TPR-like"/>
    <property type="match status" value="1"/>
</dbReference>
<dbReference type="Gene3D" id="1.25.40.390">
    <property type="match status" value="1"/>
</dbReference>
<keyword evidence="2" id="KW-0732">Signal</keyword>
<evidence type="ECO:0000259" key="3">
    <source>
        <dbReference type="Pfam" id="PF14322"/>
    </source>
</evidence>
<sequence length="507" mass="57501">MIMKSSIFVLIVMFLLSGCSDFLDVTPKDKQTSEQLYRTKNGFYTVANGIYDGLSSVELYGQQMSWEAIDIMSKRYVTTKASLKFKDLCSNNYSSTYVSPVFTSIWKKAYELIMAANLLIEQVEQQHGILTEQEANLMKGEMLAVRAFLHLDMARLFGPCWDNNPDALSIPYHESTEVTTLPLLSFSTVMEKIIRDFNDAEVLLADDPVITSGPLASSVEGESVQLRYRQFRFNYYSVIALKARAYLWGGNKESALVEAKRLLNDPKVHEYFPVVDPNKLLVNTTNPDRVFSSEVLTGVYVKKRDEIFSNYFASTAPVSNFLQPHSTYVSGSQTSLFAHLLLGAETMDYRFQSQWEGASGVGAKGHVFTKYRTIDKPDPDDEDSEYFYSKMIPLVKLAELYYIATECEPELVDGLKWYNEIRGHRGCLAFPEAYASMIPSYFGGWGMLLSQEYMREFYGEGQAFFFLKRITIMAGYPRGTVTPYDNGESQSMSTLDVRPPLPEGEMK</sequence>